<protein>
    <submittedName>
        <fullName evidence="1">Uncharacterized protein</fullName>
    </submittedName>
</protein>
<proteinExistence type="predicted"/>
<evidence type="ECO:0000313" key="1">
    <source>
        <dbReference type="EMBL" id="OGZ07876.1"/>
    </source>
</evidence>
<dbReference type="EMBL" id="MHLL01000050">
    <property type="protein sequence ID" value="OGZ07876.1"/>
    <property type="molecule type" value="Genomic_DNA"/>
</dbReference>
<accession>A0A1G2D2K4</accession>
<name>A0A1G2D2K4_9BACT</name>
<gene>
    <name evidence="1" type="ORF">A3D65_02870</name>
</gene>
<comment type="caution">
    <text evidence="1">The sequence shown here is derived from an EMBL/GenBank/DDBJ whole genome shotgun (WGS) entry which is preliminary data.</text>
</comment>
<sequence length="135" mass="14963">MKVLSINFKPRCGYGDSYSSDVAVILDDSVDIRKIIRIIEIAAKIDPNSGPQDPDYWSPSVTIKAIKKALGQVANINVVNTVKWATAFIETKPQWITDDQKAEMVAEMRGCIRKIASTAKAASVNPKEKSNKRRN</sequence>
<dbReference type="AlphaFoldDB" id="A0A1G2D2K4"/>
<organism evidence="1 2">
    <name type="scientific">Candidatus Lloydbacteria bacterium RIFCSPHIGHO2_02_FULL_50_13</name>
    <dbReference type="NCBI Taxonomy" id="1798661"/>
    <lineage>
        <taxon>Bacteria</taxon>
        <taxon>Candidatus Lloydiibacteriota</taxon>
    </lineage>
</organism>
<reference evidence="1 2" key="1">
    <citation type="journal article" date="2016" name="Nat. Commun.">
        <title>Thousands of microbial genomes shed light on interconnected biogeochemical processes in an aquifer system.</title>
        <authorList>
            <person name="Anantharaman K."/>
            <person name="Brown C.T."/>
            <person name="Hug L.A."/>
            <person name="Sharon I."/>
            <person name="Castelle C.J."/>
            <person name="Probst A.J."/>
            <person name="Thomas B.C."/>
            <person name="Singh A."/>
            <person name="Wilkins M.J."/>
            <person name="Karaoz U."/>
            <person name="Brodie E.L."/>
            <person name="Williams K.H."/>
            <person name="Hubbard S.S."/>
            <person name="Banfield J.F."/>
        </authorList>
    </citation>
    <scope>NUCLEOTIDE SEQUENCE [LARGE SCALE GENOMIC DNA]</scope>
</reference>
<evidence type="ECO:0000313" key="2">
    <source>
        <dbReference type="Proteomes" id="UP000177996"/>
    </source>
</evidence>
<dbReference type="Proteomes" id="UP000177996">
    <property type="component" value="Unassembled WGS sequence"/>
</dbReference>